<organism evidence="1 2">
    <name type="scientific">Pseudomonas fluorescens</name>
    <dbReference type="NCBI Taxonomy" id="294"/>
    <lineage>
        <taxon>Bacteria</taxon>
        <taxon>Pseudomonadati</taxon>
        <taxon>Pseudomonadota</taxon>
        <taxon>Gammaproteobacteria</taxon>
        <taxon>Pseudomonadales</taxon>
        <taxon>Pseudomonadaceae</taxon>
        <taxon>Pseudomonas</taxon>
    </lineage>
</organism>
<dbReference type="EMBL" id="CP022313">
    <property type="protein sequence ID" value="AXJ05418.1"/>
    <property type="molecule type" value="Genomic_DNA"/>
</dbReference>
<gene>
    <name evidence="1" type="ORF">CFN16_15200</name>
</gene>
<accession>A0A345UY66</accession>
<evidence type="ECO:0000313" key="1">
    <source>
        <dbReference type="EMBL" id="AXJ05418.1"/>
    </source>
</evidence>
<proteinExistence type="predicted"/>
<evidence type="ECO:0000313" key="2">
    <source>
        <dbReference type="Proteomes" id="UP000254535"/>
    </source>
</evidence>
<sequence>MGWHAKVFLAKQGNVPLVGIVGSSNITRRAFGLDKDFNYECDVVFWDETVPEIDKAISLAIGDPGEVSDVIVTTYDENHPANRLPLQVRLLSLEAEILSKAVDF</sequence>
<evidence type="ECO:0008006" key="3">
    <source>
        <dbReference type="Google" id="ProtNLM"/>
    </source>
</evidence>
<protein>
    <recommendedName>
        <fullName evidence="3">Phospholipase D-like domain-containing protein</fullName>
    </recommendedName>
</protein>
<reference evidence="1 2" key="1">
    <citation type="submission" date="2017-07" db="EMBL/GenBank/DDBJ databases">
        <title>Genome sequence of Pseudomonas NEP1.</title>
        <authorList>
            <person name="Nascimento F.X."/>
        </authorList>
    </citation>
    <scope>NUCLEOTIDE SEQUENCE [LARGE SCALE GENOMIC DNA]</scope>
    <source>
        <strain evidence="1 2">NEP1</strain>
    </source>
</reference>
<name>A0A345UY66_PSEFL</name>
<dbReference type="AlphaFoldDB" id="A0A345UY66"/>
<dbReference type="Gene3D" id="3.30.870.10">
    <property type="entry name" value="Endonuclease Chain A"/>
    <property type="match status" value="1"/>
</dbReference>
<dbReference type="Proteomes" id="UP000254535">
    <property type="component" value="Chromosome"/>
</dbReference>